<dbReference type="RefSeq" id="WP_084053242.1">
    <property type="nucleotide sequence ID" value="NZ_FWWT01000017.1"/>
</dbReference>
<dbReference type="EMBL" id="FWWT01000017">
    <property type="protein sequence ID" value="SMB91149.1"/>
    <property type="molecule type" value="Genomic_DNA"/>
</dbReference>
<name>A0A1W1VCL9_DESTI</name>
<accession>A0A1W1VCL9</accession>
<proteinExistence type="predicted"/>
<dbReference type="AlphaFoldDB" id="A0A1W1VCL9"/>
<keyword evidence="2" id="KW-1185">Reference proteome</keyword>
<evidence type="ECO:0000313" key="2">
    <source>
        <dbReference type="Proteomes" id="UP000192731"/>
    </source>
</evidence>
<protein>
    <submittedName>
        <fullName evidence="1">Uncharacterized protein</fullName>
    </submittedName>
</protein>
<dbReference type="Proteomes" id="UP000192731">
    <property type="component" value="Unassembled WGS sequence"/>
</dbReference>
<organism evidence="1 2">
    <name type="scientific">Desulfonispora thiosulfatigenes DSM 11270</name>
    <dbReference type="NCBI Taxonomy" id="656914"/>
    <lineage>
        <taxon>Bacteria</taxon>
        <taxon>Bacillati</taxon>
        <taxon>Bacillota</taxon>
        <taxon>Clostridia</taxon>
        <taxon>Eubacteriales</taxon>
        <taxon>Peptococcaceae</taxon>
        <taxon>Desulfonispora</taxon>
    </lineage>
</organism>
<gene>
    <name evidence="1" type="ORF">SAMN00017405_1426</name>
</gene>
<sequence length="80" mass="8840">MTTCEKAAKCPYANLELPLDQDASKKYADNYCFGDFNSCARLKVCNAIGKPNVPRDLYPDQHEAADALIKAINPSWTTEA</sequence>
<reference evidence="1 2" key="1">
    <citation type="submission" date="2017-04" db="EMBL/GenBank/DDBJ databases">
        <authorList>
            <person name="Afonso C.L."/>
            <person name="Miller P.J."/>
            <person name="Scott M.A."/>
            <person name="Spackman E."/>
            <person name="Goraichik I."/>
            <person name="Dimitrov K.M."/>
            <person name="Suarez D.L."/>
            <person name="Swayne D.E."/>
        </authorList>
    </citation>
    <scope>NUCLEOTIDE SEQUENCE [LARGE SCALE GENOMIC DNA]</scope>
    <source>
        <strain evidence="1 2">DSM 11270</strain>
    </source>
</reference>
<dbReference type="OrthoDB" id="6198376at2"/>
<evidence type="ECO:0000313" key="1">
    <source>
        <dbReference type="EMBL" id="SMB91149.1"/>
    </source>
</evidence>